<dbReference type="EMBL" id="JH159165">
    <property type="protein sequence ID" value="EGZ05687.1"/>
    <property type="molecule type" value="Genomic_DNA"/>
</dbReference>
<dbReference type="RefSeq" id="XP_009538548.1">
    <property type="nucleotide sequence ID" value="XM_009540253.1"/>
</dbReference>
<dbReference type="AlphaFoldDB" id="G5AEP7"/>
<name>G5AEP7_PHYSP</name>
<keyword evidence="2" id="KW-1185">Reference proteome</keyword>
<dbReference type="Gene3D" id="3.40.50.300">
    <property type="entry name" value="P-loop containing nucleotide triphosphate hydrolases"/>
    <property type="match status" value="1"/>
</dbReference>
<dbReference type="KEGG" id="psoj:PHYSODRAFT_532978"/>
<dbReference type="SUPFAM" id="SSF52540">
    <property type="entry name" value="P-loop containing nucleoside triphosphate hydrolases"/>
    <property type="match status" value="1"/>
</dbReference>
<dbReference type="OMA" id="HEDSNHF"/>
<gene>
    <name evidence="1" type="ORF">PHYSODRAFT_532978</name>
</gene>
<dbReference type="Proteomes" id="UP000002640">
    <property type="component" value="Unassembled WGS sequence"/>
</dbReference>
<proteinExistence type="predicted"/>
<dbReference type="InParanoid" id="G5AEP7"/>
<feature type="non-terminal residue" evidence="1">
    <location>
        <position position="260"/>
    </location>
</feature>
<sequence length="260" mass="28951">MKELDNEYSRLKISGLSAAEVVSDNQINAGLGEVHDRLHRGKLHELPTVKPIRIMGSAELDQYNTVAEKLKDSKGVTDLVKIIKTIHDELKVAKPAVMPFVVLENSSGTGKTQMAFNLQATGECVVFHVLCRSQGEVRQPVYDAFIKRSEVFLSCIETDAEKLKAGSIADFLGAQSLLVYGFISAALRGMDELSGLEATREDVQRVLAMKTGKPFVFFLDEFTRVDNLGKGEMDQRKKRIRMMRNVFRSFHIIVVISATS</sequence>
<evidence type="ECO:0000313" key="2">
    <source>
        <dbReference type="Proteomes" id="UP000002640"/>
    </source>
</evidence>
<protein>
    <submittedName>
        <fullName evidence="1">Uncharacterized protein</fullName>
    </submittedName>
</protein>
<dbReference type="GeneID" id="20661812"/>
<accession>G5AEP7</accession>
<reference evidence="1 2" key="1">
    <citation type="journal article" date="2006" name="Science">
        <title>Phytophthora genome sequences uncover evolutionary origins and mechanisms of pathogenesis.</title>
        <authorList>
            <person name="Tyler B.M."/>
            <person name="Tripathy S."/>
            <person name="Zhang X."/>
            <person name="Dehal P."/>
            <person name="Jiang R.H."/>
            <person name="Aerts A."/>
            <person name="Arredondo F.D."/>
            <person name="Baxter L."/>
            <person name="Bensasson D."/>
            <person name="Beynon J.L."/>
            <person name="Chapman J."/>
            <person name="Damasceno C.M."/>
            <person name="Dorrance A.E."/>
            <person name="Dou D."/>
            <person name="Dickerman A.W."/>
            <person name="Dubchak I.L."/>
            <person name="Garbelotto M."/>
            <person name="Gijzen M."/>
            <person name="Gordon S.G."/>
            <person name="Govers F."/>
            <person name="Grunwald N.J."/>
            <person name="Huang W."/>
            <person name="Ivors K.L."/>
            <person name="Jones R.W."/>
            <person name="Kamoun S."/>
            <person name="Krampis K."/>
            <person name="Lamour K.H."/>
            <person name="Lee M.K."/>
            <person name="McDonald W.H."/>
            <person name="Medina M."/>
            <person name="Meijer H.J."/>
            <person name="Nordberg E.K."/>
            <person name="Maclean D.J."/>
            <person name="Ospina-Giraldo M.D."/>
            <person name="Morris P.F."/>
            <person name="Phuntumart V."/>
            <person name="Putnam N.H."/>
            <person name="Rash S."/>
            <person name="Rose J.K."/>
            <person name="Sakihama Y."/>
            <person name="Salamov A.A."/>
            <person name="Savidor A."/>
            <person name="Scheuring C.F."/>
            <person name="Smith B.M."/>
            <person name="Sobral B.W."/>
            <person name="Terry A."/>
            <person name="Torto-Alalibo T.A."/>
            <person name="Win J."/>
            <person name="Xu Z."/>
            <person name="Zhang H."/>
            <person name="Grigoriev I.V."/>
            <person name="Rokhsar D.S."/>
            <person name="Boore J.L."/>
        </authorList>
    </citation>
    <scope>NUCLEOTIDE SEQUENCE [LARGE SCALE GENOMIC DNA]</scope>
    <source>
        <strain evidence="1 2">P6497</strain>
    </source>
</reference>
<dbReference type="InterPro" id="IPR027417">
    <property type="entry name" value="P-loop_NTPase"/>
</dbReference>
<evidence type="ECO:0000313" key="1">
    <source>
        <dbReference type="EMBL" id="EGZ05687.1"/>
    </source>
</evidence>
<organism evidence="1 2">
    <name type="scientific">Phytophthora sojae (strain P6497)</name>
    <name type="common">Soybean stem and root rot agent</name>
    <name type="synonym">Phytophthora megasperma f. sp. glycines</name>
    <dbReference type="NCBI Taxonomy" id="1094619"/>
    <lineage>
        <taxon>Eukaryota</taxon>
        <taxon>Sar</taxon>
        <taxon>Stramenopiles</taxon>
        <taxon>Oomycota</taxon>
        <taxon>Peronosporomycetes</taxon>
        <taxon>Peronosporales</taxon>
        <taxon>Peronosporaceae</taxon>
        <taxon>Phytophthora</taxon>
    </lineage>
</organism>